<evidence type="ECO:0000313" key="2">
    <source>
        <dbReference type="Proteomes" id="UP000198723"/>
    </source>
</evidence>
<proteinExistence type="predicted"/>
<sequence>MRGRPRKGTAVRFAPADGVVLPHASDPVLGLRFNIEARYGGSVEVDLVGEHPRPFALAFAGALRRQSELGGPLGARSTIKQHLQAYLRFFAYLREHSTVKTPADLRADDIDGYEDFLAFVGMTPIHRHTVLAKAILALRSIDADQPRLLDEGVRRRLSYTSSQSAGRSRPRDAYSPFVARQLRDAARGDIARIFRRIGKPLDEDDNYPNLRRVTDEANARIVASGRLSSADPAFKSLYFMRLRRGLPVSTLAEDLHAGFHLRAMDIPPLLTFLSLETGLEIECCKALTVDCLQNPGPGTIEIAYVKRRARGAEHKHIRVRDGGIGTPGGLIRKLIEATAFTRQFVPSENLWLYYYTGPTQLRAGIEHPHELVDRWTAGHGIVDDNGEPLRLVLSRLRKTHKALWYLKTEGHMTRFAVGHTPEIAARHYADIPSLRPLHEATIAEAFSEVAAAAGPIVVAPAREDSWRQCDATPEARENRDGILSGEQDVWLAACSGFDRSPFGDSGEPCPQPFWGCLECRNAVITARKLPAIVAFLRFIEEQRAGLSAADWAMKFGRAHARIAGQVLPAFPDSVVAAARREAEVHPLYLPPEARQ</sequence>
<reference evidence="1 2" key="1">
    <citation type="submission" date="2016-08" db="EMBL/GenBank/DDBJ databases">
        <authorList>
            <person name="Seilhamer J.J."/>
        </authorList>
    </citation>
    <scope>NUCLEOTIDE SEQUENCE [LARGE SCALE GENOMIC DNA]</scope>
    <source>
        <strain evidence="1 2">HBR26</strain>
    </source>
</reference>
<evidence type="ECO:0008006" key="3">
    <source>
        <dbReference type="Google" id="ProtNLM"/>
    </source>
</evidence>
<evidence type="ECO:0000313" key="1">
    <source>
        <dbReference type="EMBL" id="SCB61509.1"/>
    </source>
</evidence>
<dbReference type="EMBL" id="FMAJ01000019">
    <property type="protein sequence ID" value="SCB61509.1"/>
    <property type="molecule type" value="Genomic_DNA"/>
</dbReference>
<organism evidence="1 2">
    <name type="scientific">Rhizobium aethiopicum</name>
    <dbReference type="NCBI Taxonomy" id="1138170"/>
    <lineage>
        <taxon>Bacteria</taxon>
        <taxon>Pseudomonadati</taxon>
        <taxon>Pseudomonadota</taxon>
        <taxon>Alphaproteobacteria</taxon>
        <taxon>Hyphomicrobiales</taxon>
        <taxon>Rhizobiaceae</taxon>
        <taxon>Rhizobium/Agrobacterium group</taxon>
        <taxon>Rhizobium</taxon>
    </lineage>
</organism>
<dbReference type="STRING" id="1138170.GA0061105_11925"/>
<dbReference type="AlphaFoldDB" id="A0A1C3YAV5"/>
<gene>
    <name evidence="1" type="ORF">GA0061105_11925</name>
</gene>
<dbReference type="RefSeq" id="WP_077991333.1">
    <property type="nucleotide sequence ID" value="NZ_FMAJ01000019.1"/>
</dbReference>
<protein>
    <recommendedName>
        <fullName evidence="3">Core-binding (CB) domain-containing protein</fullName>
    </recommendedName>
</protein>
<accession>A0A1C3YAV5</accession>
<dbReference type="Proteomes" id="UP000198723">
    <property type="component" value="Unassembled WGS sequence"/>
</dbReference>
<name>A0A1C3YAV5_9HYPH</name>